<proteinExistence type="predicted"/>
<dbReference type="VEuPathDB" id="TriTrypDB:BSAL_26395"/>
<evidence type="ECO:0000313" key="1">
    <source>
        <dbReference type="EMBL" id="CUG90375.1"/>
    </source>
</evidence>
<sequence length="123" mass="13871">LKKEKSAAQQNAARLKVGSFRFWGSCSRSEASGTARPNDDLERRDERPWRFLTYGKAWRAIEEIQIERSPSKPVGDIAIYLCSELHLTHKSVLSAFTTFGSRMLASSQKTSWCARCKSDASVK</sequence>
<name>A0A0S4JJA8_BODSA</name>
<accession>A0A0S4JJA8</accession>
<organism evidence="1 2">
    <name type="scientific">Bodo saltans</name>
    <name type="common">Flagellated protozoan</name>
    <dbReference type="NCBI Taxonomy" id="75058"/>
    <lineage>
        <taxon>Eukaryota</taxon>
        <taxon>Discoba</taxon>
        <taxon>Euglenozoa</taxon>
        <taxon>Kinetoplastea</taxon>
        <taxon>Metakinetoplastina</taxon>
        <taxon>Eubodonida</taxon>
        <taxon>Bodonidae</taxon>
        <taxon>Bodo</taxon>
    </lineage>
</organism>
<dbReference type="AlphaFoldDB" id="A0A0S4JJA8"/>
<gene>
    <name evidence="1" type="ORF">BSAL_26395</name>
</gene>
<dbReference type="Proteomes" id="UP000051952">
    <property type="component" value="Unassembled WGS sequence"/>
</dbReference>
<protein>
    <submittedName>
        <fullName evidence="1">Uncharacterized protein</fullName>
    </submittedName>
</protein>
<dbReference type="EMBL" id="CYKH01001815">
    <property type="protein sequence ID" value="CUG90375.1"/>
    <property type="molecule type" value="Genomic_DNA"/>
</dbReference>
<reference evidence="2" key="1">
    <citation type="submission" date="2015-09" db="EMBL/GenBank/DDBJ databases">
        <authorList>
            <consortium name="Pathogen Informatics"/>
        </authorList>
    </citation>
    <scope>NUCLEOTIDE SEQUENCE [LARGE SCALE GENOMIC DNA]</scope>
    <source>
        <strain evidence="2">Lake Konstanz</strain>
    </source>
</reference>
<feature type="non-terminal residue" evidence="1">
    <location>
        <position position="1"/>
    </location>
</feature>
<evidence type="ECO:0000313" key="2">
    <source>
        <dbReference type="Proteomes" id="UP000051952"/>
    </source>
</evidence>
<keyword evidence="2" id="KW-1185">Reference proteome</keyword>